<comment type="function">
    <text evidence="3">Carrier of the growing fatty acid chain in fatty acid biosynthesis.</text>
</comment>
<comment type="similarity">
    <text evidence="3">Belongs to the acyl carrier protein (ACP) family.</text>
</comment>
<keyword evidence="3" id="KW-0444">Lipid biosynthesis</keyword>
<dbReference type="Gene3D" id="1.10.1200.10">
    <property type="entry name" value="ACP-like"/>
    <property type="match status" value="1"/>
</dbReference>
<evidence type="ECO:0000313" key="6">
    <source>
        <dbReference type="Proteomes" id="UP001174839"/>
    </source>
</evidence>
<evidence type="ECO:0000256" key="2">
    <source>
        <dbReference type="ARBA" id="ARBA00022553"/>
    </source>
</evidence>
<name>A0ABT7WFJ4_9FLAO</name>
<comment type="caution">
    <text evidence="5">The sequence shown here is derived from an EMBL/GenBank/DDBJ whole genome shotgun (WGS) entry which is preliminary data.</text>
</comment>
<gene>
    <name evidence="3" type="primary">acpP</name>
    <name evidence="5" type="ORF">QU605_09435</name>
</gene>
<feature type="modified residue" description="O-(pantetheine 4'-phosphoryl)serine" evidence="3">
    <location>
        <position position="41"/>
    </location>
</feature>
<proteinExistence type="inferred from homology"/>
<dbReference type="RefSeq" id="WP_289725057.1">
    <property type="nucleotide sequence ID" value="NZ_JAUDUY010000004.1"/>
</dbReference>
<comment type="PTM">
    <text evidence="3">4'-phosphopantetheine is transferred from CoA to a specific serine of apo-ACP by AcpS. This modification is essential for activity because fatty acids are bound in thioester linkage to the sulfhydryl of the prosthetic group.</text>
</comment>
<dbReference type="Proteomes" id="UP001174839">
    <property type="component" value="Unassembled WGS sequence"/>
</dbReference>
<keyword evidence="3" id="KW-0443">Lipid metabolism</keyword>
<keyword evidence="3" id="KW-0275">Fatty acid biosynthesis</keyword>
<evidence type="ECO:0000259" key="4">
    <source>
        <dbReference type="PROSITE" id="PS50075"/>
    </source>
</evidence>
<comment type="subcellular location">
    <subcellularLocation>
        <location evidence="3">Cytoplasm</location>
    </subcellularLocation>
</comment>
<evidence type="ECO:0000313" key="5">
    <source>
        <dbReference type="EMBL" id="MDM9631692.1"/>
    </source>
</evidence>
<protein>
    <recommendedName>
        <fullName evidence="3">Acyl carrier protein</fullName>
        <shortName evidence="3">ACP</shortName>
    </recommendedName>
</protein>
<keyword evidence="6" id="KW-1185">Reference proteome</keyword>
<dbReference type="InterPro" id="IPR003231">
    <property type="entry name" value="ACP"/>
</dbReference>
<accession>A0ABT7WFJ4</accession>
<evidence type="ECO:0000256" key="1">
    <source>
        <dbReference type="ARBA" id="ARBA00022450"/>
    </source>
</evidence>
<feature type="domain" description="Carrier" evidence="4">
    <location>
        <begin position="1"/>
        <end position="81"/>
    </location>
</feature>
<dbReference type="HAMAP" id="MF_01217">
    <property type="entry name" value="Acyl_carrier"/>
    <property type="match status" value="1"/>
</dbReference>
<dbReference type="InterPro" id="IPR036736">
    <property type="entry name" value="ACP-like_sf"/>
</dbReference>
<keyword evidence="3" id="KW-0276">Fatty acid metabolism</keyword>
<evidence type="ECO:0000256" key="3">
    <source>
        <dbReference type="HAMAP-Rule" id="MF_01217"/>
    </source>
</evidence>
<keyword evidence="2 3" id="KW-0597">Phosphoprotein</keyword>
<keyword evidence="3" id="KW-0963">Cytoplasm</keyword>
<dbReference type="Pfam" id="PF00550">
    <property type="entry name" value="PP-binding"/>
    <property type="match status" value="1"/>
</dbReference>
<sequence>MKNTESYKEVLEIISPYLPEDIDPKSVTLNSHLIDELNINSAHLVDIVLDLEDRYDIQLEDDDMQQMQTVGDALSIIAAKKEK</sequence>
<reference evidence="5" key="1">
    <citation type="submission" date="2023-06" db="EMBL/GenBank/DDBJ databases">
        <title>Robiginitalea aurantiacus sp. nov. and Algoriphagus sediminis sp. nov., isolated from coastal sediment.</title>
        <authorList>
            <person name="Zhou Z.Y."/>
            <person name="An J."/>
            <person name="Jia Y.W."/>
            <person name="Du Z.J."/>
        </authorList>
    </citation>
    <scope>NUCLEOTIDE SEQUENCE</scope>
    <source>
        <strain evidence="5">M39</strain>
    </source>
</reference>
<organism evidence="5 6">
    <name type="scientific">Robiginitalea aurantiaca</name>
    <dbReference type="NCBI Taxonomy" id="3056915"/>
    <lineage>
        <taxon>Bacteria</taxon>
        <taxon>Pseudomonadati</taxon>
        <taxon>Bacteroidota</taxon>
        <taxon>Flavobacteriia</taxon>
        <taxon>Flavobacteriales</taxon>
        <taxon>Flavobacteriaceae</taxon>
        <taxon>Robiginitalea</taxon>
    </lineage>
</organism>
<dbReference type="SUPFAM" id="SSF47336">
    <property type="entry name" value="ACP-like"/>
    <property type="match status" value="1"/>
</dbReference>
<dbReference type="PROSITE" id="PS50075">
    <property type="entry name" value="CARRIER"/>
    <property type="match status" value="1"/>
</dbReference>
<keyword evidence="1 3" id="KW-0596">Phosphopantetheine</keyword>
<dbReference type="PANTHER" id="PTHR20863:SF76">
    <property type="entry name" value="CARRIER DOMAIN-CONTAINING PROTEIN"/>
    <property type="match status" value="1"/>
</dbReference>
<dbReference type="EMBL" id="JAUDUY010000004">
    <property type="protein sequence ID" value="MDM9631692.1"/>
    <property type="molecule type" value="Genomic_DNA"/>
</dbReference>
<dbReference type="PANTHER" id="PTHR20863">
    <property type="entry name" value="ACYL CARRIER PROTEIN"/>
    <property type="match status" value="1"/>
</dbReference>
<comment type="pathway">
    <text evidence="3">Lipid metabolism; fatty acid biosynthesis.</text>
</comment>
<dbReference type="InterPro" id="IPR009081">
    <property type="entry name" value="PP-bd_ACP"/>
</dbReference>